<keyword evidence="2" id="KW-1185">Reference proteome</keyword>
<dbReference type="Proteomes" id="UP000197679">
    <property type="component" value="Chromosome"/>
</dbReference>
<gene>
    <name evidence="1" type="ORF">Mia14_1008</name>
</gene>
<dbReference type="KEGG" id="marh:Mia14_1008"/>
<dbReference type="EMBL" id="CP019964">
    <property type="protein sequence ID" value="ASI14274.1"/>
    <property type="molecule type" value="Genomic_DNA"/>
</dbReference>
<reference evidence="1 2" key="1">
    <citation type="journal article" date="2017" name="Nat. Commun.">
        <title>'ARMAN' archaea depend on association with euryarchaeal host in culture and in situ.</title>
        <authorList>
            <person name="Golyshina O."/>
            <person name="Toshchakov S."/>
            <person name="Makarova K."/>
            <person name="Gavrilov S."/>
            <person name="Korzhenkov A."/>
            <person name="La Cono V."/>
            <person name="Arcadi E."/>
            <person name="Nechitaylo T."/>
            <person name="Ferrer M."/>
            <person name="Kublanov I."/>
            <person name="Wolf Y."/>
            <person name="Yakimov M."/>
            <person name="Golyshin P."/>
            <person name="Slesarev A."/>
            <person name="Kozyavkin S."/>
        </authorList>
    </citation>
    <scope>NUCLEOTIDE SEQUENCE [LARGE SCALE GENOMIC DNA]</scope>
    <source>
        <strain evidence="1 2">Mia14</strain>
    </source>
</reference>
<proteinExistence type="predicted"/>
<evidence type="ECO:0000313" key="1">
    <source>
        <dbReference type="EMBL" id="ASI14274.1"/>
    </source>
</evidence>
<name>A0A218NPC4_9ARCH</name>
<dbReference type="AlphaFoldDB" id="A0A218NPC4"/>
<organism evidence="1 2">
    <name type="scientific">Candidatus Mancarchaeum acidiphilum</name>
    <dbReference type="NCBI Taxonomy" id="1920749"/>
    <lineage>
        <taxon>Archaea</taxon>
        <taxon>Candidatus Micrarchaeota</taxon>
        <taxon>Candidatus Mancarchaeum</taxon>
    </lineage>
</organism>
<protein>
    <submittedName>
        <fullName evidence="1">Uncharacterized protein</fullName>
    </submittedName>
</protein>
<accession>A0A218NPC4</accession>
<evidence type="ECO:0000313" key="2">
    <source>
        <dbReference type="Proteomes" id="UP000197679"/>
    </source>
</evidence>
<sequence length="59" mass="6816">MILKIPTLYHLVHLLITKTKQNITDIVKNMITKDARCIGLSKRQLFGLKKTIKKLIEAK</sequence>